<evidence type="ECO:0000313" key="4">
    <source>
        <dbReference type="EMBL" id="BCB75388.1"/>
    </source>
</evidence>
<keyword evidence="2" id="KW-0472">Membrane</keyword>
<keyword evidence="5" id="KW-1185">Reference proteome</keyword>
<feature type="transmembrane region" description="Helical" evidence="2">
    <location>
        <begin position="59"/>
        <end position="79"/>
    </location>
</feature>
<dbReference type="GO" id="GO:0003824">
    <property type="term" value="F:catalytic activity"/>
    <property type="evidence" value="ECO:0007669"/>
    <property type="project" value="InterPro"/>
</dbReference>
<keyword evidence="2" id="KW-0812">Transmembrane</keyword>
<feature type="domain" description="Endonuclease/exonuclease/phosphatase" evidence="3">
    <location>
        <begin position="97"/>
        <end position="311"/>
    </location>
</feature>
<feature type="region of interest" description="Disordered" evidence="1">
    <location>
        <begin position="325"/>
        <end position="350"/>
    </location>
</feature>
<proteinExistence type="predicted"/>
<dbReference type="InterPro" id="IPR005135">
    <property type="entry name" value="Endo/exonuclease/phosphatase"/>
</dbReference>
<keyword evidence="2" id="KW-1133">Transmembrane helix</keyword>
<dbReference type="SUPFAM" id="SSF56219">
    <property type="entry name" value="DNase I-like"/>
    <property type="match status" value="1"/>
</dbReference>
<name>A0A6F8XNP5_9ACTN</name>
<evidence type="ECO:0000313" key="5">
    <source>
        <dbReference type="Proteomes" id="UP000502508"/>
    </source>
</evidence>
<feature type="transmembrane region" description="Helical" evidence="2">
    <location>
        <begin position="32"/>
        <end position="52"/>
    </location>
</feature>
<dbReference type="Proteomes" id="UP000502508">
    <property type="component" value="Chromosome"/>
</dbReference>
<evidence type="ECO:0000256" key="1">
    <source>
        <dbReference type="SAM" id="MobiDB-lite"/>
    </source>
</evidence>
<evidence type="ECO:0000259" key="3">
    <source>
        <dbReference type="Pfam" id="PF03372"/>
    </source>
</evidence>
<dbReference type="InterPro" id="IPR036691">
    <property type="entry name" value="Endo/exonu/phosph_ase_sf"/>
</dbReference>
<dbReference type="KEGG" id="pfla:Pflav_017980"/>
<reference evidence="4 5" key="2">
    <citation type="submission" date="2020-03" db="EMBL/GenBank/DDBJ databases">
        <authorList>
            <person name="Ichikawa N."/>
            <person name="Kimura A."/>
            <person name="Kitahashi Y."/>
            <person name="Uohara A."/>
        </authorList>
    </citation>
    <scope>NUCLEOTIDE SEQUENCE [LARGE SCALE GENOMIC DNA]</scope>
    <source>
        <strain evidence="4 5">NBRC 107702</strain>
    </source>
</reference>
<dbReference type="AlphaFoldDB" id="A0A6F8XNP5"/>
<gene>
    <name evidence="4" type="ORF">Pflav_017980</name>
</gene>
<protein>
    <recommendedName>
        <fullName evidence="3">Endonuclease/exonuclease/phosphatase domain-containing protein</fullName>
    </recommendedName>
</protein>
<dbReference type="EMBL" id="AP022870">
    <property type="protein sequence ID" value="BCB75388.1"/>
    <property type="molecule type" value="Genomic_DNA"/>
</dbReference>
<dbReference type="Gene3D" id="3.60.10.10">
    <property type="entry name" value="Endonuclease/exonuclease/phosphatase"/>
    <property type="match status" value="1"/>
</dbReference>
<evidence type="ECO:0000256" key="2">
    <source>
        <dbReference type="SAM" id="Phobius"/>
    </source>
</evidence>
<organism evidence="4 5">
    <name type="scientific">Phytohabitans flavus</name>
    <dbReference type="NCBI Taxonomy" id="1076124"/>
    <lineage>
        <taxon>Bacteria</taxon>
        <taxon>Bacillati</taxon>
        <taxon>Actinomycetota</taxon>
        <taxon>Actinomycetes</taxon>
        <taxon>Micromonosporales</taxon>
        <taxon>Micromonosporaceae</taxon>
    </lineage>
</organism>
<reference evidence="4 5" key="1">
    <citation type="submission" date="2020-03" db="EMBL/GenBank/DDBJ databases">
        <title>Whole genome shotgun sequence of Phytohabitans flavus NBRC 107702.</title>
        <authorList>
            <person name="Komaki H."/>
            <person name="Tamura T."/>
        </authorList>
    </citation>
    <scope>NUCLEOTIDE SEQUENCE [LARGE SCALE GENOMIC DNA]</scope>
    <source>
        <strain evidence="4 5">NBRC 107702</strain>
    </source>
</reference>
<dbReference type="Pfam" id="PF03372">
    <property type="entry name" value="Exo_endo_phos"/>
    <property type="match status" value="1"/>
</dbReference>
<sequence>MVLTGAPALWLLFVVAQLVVSGRLWWWRPADLLPPFLFVAVPVLLTLVALPFRCSRRNAAVLCAGALAIGVSLAGFNPLGALRGGGPVPPDGVRVVSWNTGYWHEPGEEGDFYALLARQEADVYLLQEYLYYPDGVPVRVDELETLRQRMPDYHVAVAGELITLSRYPIVAQYGLDAPGAPVPPDSDFPDFWRYKTLRTDLRVGDRVLSVYNAHIPTPLWIGGPSPFSAQFWNTIRDLHGQRGPQLAALARDVEANPNPVFVAGDMNTTSAMGERERFPAGLRDAAEAGGAFYPASWPVGGDNFPSGGGWTGHSSRPACRCTGTSCATPPASPTTASSTRRCHRDTSTVA</sequence>
<feature type="compositionally biased region" description="Low complexity" evidence="1">
    <location>
        <begin position="325"/>
        <end position="339"/>
    </location>
</feature>
<accession>A0A6F8XNP5</accession>